<reference evidence="1" key="1">
    <citation type="journal article" date="2015" name="Nature">
        <title>Complex archaea that bridge the gap between prokaryotes and eukaryotes.</title>
        <authorList>
            <person name="Spang A."/>
            <person name="Saw J.H."/>
            <person name="Jorgensen S.L."/>
            <person name="Zaremba-Niedzwiedzka K."/>
            <person name="Martijn J."/>
            <person name="Lind A.E."/>
            <person name="van Eijk R."/>
            <person name="Schleper C."/>
            <person name="Guy L."/>
            <person name="Ettema T.J."/>
        </authorList>
    </citation>
    <scope>NUCLEOTIDE SEQUENCE</scope>
</reference>
<sequence length="364" mass="40541">MKFRGKISMWIRVLLMFSAILIVPTVSNATLFEQVKHWFENDNETLENVQDDDDDSSDAAEKMMAGKMMVRIDHDMADDAGIEATVLVETNFFPESKALATVVNLRPLLALRAQHHQAIAALNVANVTERAAAAELARLKMLAKGAGSVATKNVNYAQAEWQAAKARLQGLNFDEQAVRDEATQTWGEVVASWILTENSKEWQRLLSRQDSLLLVTLPIDLTLAADVSFIRVALNGKRKNAPKAYFVSSALPTDQMTQSETYFFKTASKKLRTGMRVDVWLPQGSKPLTGVFIPDQAIIWNEGQAWAYVKLEEDLYQRKSLLKGLPASGGVFMTDGIDAGSTLVIRGGQMLLSEEFRWQIEDDD</sequence>
<protein>
    <recommendedName>
        <fullName evidence="2">RND efflux pump membrane fusion protein barrel-sandwich domain-containing protein</fullName>
    </recommendedName>
</protein>
<organism evidence="1">
    <name type="scientific">marine sediment metagenome</name>
    <dbReference type="NCBI Taxonomy" id="412755"/>
    <lineage>
        <taxon>unclassified sequences</taxon>
        <taxon>metagenomes</taxon>
        <taxon>ecological metagenomes</taxon>
    </lineage>
</organism>
<name>A0A0F9PHJ6_9ZZZZ</name>
<evidence type="ECO:0008006" key="2">
    <source>
        <dbReference type="Google" id="ProtNLM"/>
    </source>
</evidence>
<accession>A0A0F9PHJ6</accession>
<evidence type="ECO:0000313" key="1">
    <source>
        <dbReference type="EMBL" id="KKN23972.1"/>
    </source>
</evidence>
<dbReference type="EMBL" id="LAZR01002921">
    <property type="protein sequence ID" value="KKN23972.1"/>
    <property type="molecule type" value="Genomic_DNA"/>
</dbReference>
<dbReference type="AlphaFoldDB" id="A0A0F9PHJ6"/>
<comment type="caution">
    <text evidence="1">The sequence shown here is derived from an EMBL/GenBank/DDBJ whole genome shotgun (WGS) entry which is preliminary data.</text>
</comment>
<gene>
    <name evidence="1" type="ORF">LCGC14_0899530</name>
</gene>
<proteinExistence type="predicted"/>
<dbReference type="Gene3D" id="2.40.420.20">
    <property type="match status" value="1"/>
</dbReference>